<gene>
    <name evidence="2" type="ORF">J5Y10_24720</name>
</gene>
<evidence type="ECO:0008006" key="4">
    <source>
        <dbReference type="Google" id="ProtNLM"/>
    </source>
</evidence>
<evidence type="ECO:0000313" key="2">
    <source>
        <dbReference type="EMBL" id="MBP0496009.1"/>
    </source>
</evidence>
<keyword evidence="3" id="KW-1185">Reference proteome</keyword>
<dbReference type="Proteomes" id="UP000677537">
    <property type="component" value="Unassembled WGS sequence"/>
</dbReference>
<evidence type="ECO:0000313" key="3">
    <source>
        <dbReference type="Proteomes" id="UP000677537"/>
    </source>
</evidence>
<accession>A0A940MZ35</accession>
<reference evidence="2" key="1">
    <citation type="submission" date="2021-03" db="EMBL/GenBank/DDBJ databases">
        <authorList>
            <person name="So Y."/>
        </authorList>
    </citation>
    <scope>NUCLEOTIDE SEQUENCE</scope>
    <source>
        <strain evidence="2">SG15</strain>
    </source>
</reference>
<sequence length="176" mass="18676">MATRTITGLFDTRAEAELAVEHLIGQLGLDRDRILLLAPSSEDTAGTSLGNLFMPEEDRVAFAEGIRRGGYVVSAEVDEFQVDHAMDVFEQHGAVDLDAREADYRSGGWTGYTTRTDTATLTGATMGHIATSGTIGTAAGSGISPSHVVPARAQRHDNASQFRAPGRLSDPSSLTN</sequence>
<proteinExistence type="predicted"/>
<comment type="caution">
    <text evidence="2">The sequence shown here is derived from an EMBL/GenBank/DDBJ whole genome shotgun (WGS) entry which is preliminary data.</text>
</comment>
<feature type="region of interest" description="Disordered" evidence="1">
    <location>
        <begin position="141"/>
        <end position="176"/>
    </location>
</feature>
<protein>
    <recommendedName>
        <fullName evidence="4">General stress protein 17M-like domain-containing protein</fullName>
    </recommendedName>
</protein>
<dbReference type="EMBL" id="JAGIZA010000025">
    <property type="protein sequence ID" value="MBP0496009.1"/>
    <property type="molecule type" value="Genomic_DNA"/>
</dbReference>
<dbReference type="AlphaFoldDB" id="A0A940MZ35"/>
<name>A0A940MZ35_9PROT</name>
<evidence type="ECO:0000256" key="1">
    <source>
        <dbReference type="SAM" id="MobiDB-lite"/>
    </source>
</evidence>
<organism evidence="2 3">
    <name type="scientific">Roseomonas indoligenes</name>
    <dbReference type="NCBI Taxonomy" id="2820811"/>
    <lineage>
        <taxon>Bacteria</taxon>
        <taxon>Pseudomonadati</taxon>
        <taxon>Pseudomonadota</taxon>
        <taxon>Alphaproteobacteria</taxon>
        <taxon>Acetobacterales</taxon>
        <taxon>Roseomonadaceae</taxon>
        <taxon>Roseomonas</taxon>
    </lineage>
</organism>
<dbReference type="RefSeq" id="WP_209376804.1">
    <property type="nucleotide sequence ID" value="NZ_JAGIZA010000025.1"/>
</dbReference>